<evidence type="ECO:0000313" key="2">
    <source>
        <dbReference type="Proteomes" id="UP000228689"/>
    </source>
</evidence>
<accession>A0A2M7RF01</accession>
<comment type="caution">
    <text evidence="1">The sequence shown here is derived from an EMBL/GenBank/DDBJ whole genome shotgun (WGS) entry which is preliminary data.</text>
</comment>
<dbReference type="EMBL" id="PFMC01000022">
    <property type="protein sequence ID" value="PIY95234.1"/>
    <property type="molecule type" value="Genomic_DNA"/>
</dbReference>
<name>A0A2M7RF01_9BACT</name>
<proteinExistence type="predicted"/>
<organism evidence="1 2">
    <name type="scientific">Candidatus Komeilibacteria bacterium CG_4_10_14_0_8_um_filter_37_78</name>
    <dbReference type="NCBI Taxonomy" id="1974471"/>
    <lineage>
        <taxon>Bacteria</taxon>
        <taxon>Candidatus Komeiliibacteriota</taxon>
    </lineage>
</organism>
<reference evidence="2" key="1">
    <citation type="submission" date="2017-09" db="EMBL/GenBank/DDBJ databases">
        <title>Depth-based differentiation of microbial function through sediment-hosted aquifers and enrichment of novel symbionts in the deep terrestrial subsurface.</title>
        <authorList>
            <person name="Probst A.J."/>
            <person name="Ladd B."/>
            <person name="Jarett J.K."/>
            <person name="Geller-Mcgrath D.E."/>
            <person name="Sieber C.M.K."/>
            <person name="Emerson J.B."/>
            <person name="Anantharaman K."/>
            <person name="Thomas B.C."/>
            <person name="Malmstrom R."/>
            <person name="Stieglmeier M."/>
            <person name="Klingl A."/>
            <person name="Woyke T."/>
            <person name="Ryan C.M."/>
            <person name="Banfield J.F."/>
        </authorList>
    </citation>
    <scope>NUCLEOTIDE SEQUENCE [LARGE SCALE GENOMIC DNA]</scope>
</reference>
<sequence>MAPTAENVVQQTIQPDHQATRKITKIFQAFKKVQNNGGIVIVHEPQEPGEPERLICGEISSIGDVRGTIVVKFRWQAEKIHTYHVSREPQDLILEHPDYIEVVPIGGSQKACLFNRHANEDPRRIIVLVGKGDPACIDQKHILN</sequence>
<dbReference type="Proteomes" id="UP000228689">
    <property type="component" value="Unassembled WGS sequence"/>
</dbReference>
<gene>
    <name evidence="1" type="ORF">COY67_00930</name>
</gene>
<evidence type="ECO:0000313" key="1">
    <source>
        <dbReference type="EMBL" id="PIY95234.1"/>
    </source>
</evidence>
<protein>
    <submittedName>
        <fullName evidence="1">Uncharacterized protein</fullName>
    </submittedName>
</protein>
<dbReference type="AlphaFoldDB" id="A0A2M7RF01"/>